<evidence type="ECO:0000313" key="1">
    <source>
        <dbReference type="EMBL" id="SBT25083.1"/>
    </source>
</evidence>
<dbReference type="EMBL" id="FLRC01000014">
    <property type="protein sequence ID" value="SBT25083.1"/>
    <property type="molecule type" value="Genomic_DNA"/>
</dbReference>
<organism evidence="1 3">
    <name type="scientific">Orrella dioscoreae</name>
    <dbReference type="NCBI Taxonomy" id="1851544"/>
    <lineage>
        <taxon>Bacteria</taxon>
        <taxon>Pseudomonadati</taxon>
        <taxon>Pseudomonadota</taxon>
        <taxon>Betaproteobacteria</taxon>
        <taxon>Burkholderiales</taxon>
        <taxon>Alcaligenaceae</taxon>
        <taxon>Orrella</taxon>
    </lineage>
</organism>
<evidence type="ECO:0000313" key="3">
    <source>
        <dbReference type="Proteomes" id="UP000078558"/>
    </source>
</evidence>
<evidence type="ECO:0000313" key="2">
    <source>
        <dbReference type="EMBL" id="SOE50840.1"/>
    </source>
</evidence>
<dbReference type="EMBL" id="LT907988">
    <property type="protein sequence ID" value="SOE50840.1"/>
    <property type="molecule type" value="Genomic_DNA"/>
</dbReference>
<gene>
    <name evidence="1" type="ORF">ODI_01899</name>
    <name evidence="2" type="ORF">ODI_R3009</name>
</gene>
<proteinExistence type="predicted"/>
<name>A0A1C3K0N9_9BURK</name>
<dbReference type="AlphaFoldDB" id="A0A1C3K0N9"/>
<accession>A0A1C3K0N9</accession>
<reference evidence="2 3" key="2">
    <citation type="submission" date="2017-08" db="EMBL/GenBank/DDBJ databases">
        <authorList>
            <person name="de Groot N.N."/>
        </authorList>
    </citation>
    <scope>NUCLEOTIDE SEQUENCE [LARGE SCALE GENOMIC DNA]</scope>
    <source>
        <strain evidence="2">Orrdi1</strain>
    </source>
</reference>
<reference evidence="1 3" key="1">
    <citation type="submission" date="2016-06" db="EMBL/GenBank/DDBJ databases">
        <authorList>
            <person name="Kjaerup R.B."/>
            <person name="Dalgaard T.S."/>
            <person name="Juul-Madsen H.R."/>
        </authorList>
    </citation>
    <scope>NUCLEOTIDE SEQUENCE [LARGE SCALE GENOMIC DNA]</scope>
    <source>
        <strain evidence="1">Orrdi1</strain>
    </source>
</reference>
<dbReference type="KEGG" id="odi:ODI_R3009"/>
<keyword evidence="3" id="KW-1185">Reference proteome</keyword>
<protein>
    <recommendedName>
        <fullName evidence="4">Transmembrane regulator protein PrtR</fullName>
    </recommendedName>
</protein>
<dbReference type="STRING" id="1851544.ODI_01899"/>
<evidence type="ECO:0008006" key="4">
    <source>
        <dbReference type="Google" id="ProtNLM"/>
    </source>
</evidence>
<sequence length="287" mass="30674">MAESDHDTDAITEFDIDAYLDEQLDLERRIVVQGYLARTPEAATRVMADLEIRDALRLAATREAACAGPGAARHGGASADMLAGRLQRAHTRARWSRRLRPAAVAMVMLTAGWTGHAGYAAWQGQGATPALHAHPSVVDDAVRAHRTAVARAAMVSQPDVPVLDTDEILRSLGIQMPALPADWLIRDVQVFPASNGPGVEVTLDVVPDAGPDWALEAVPARMVSVFAARAPQPGAAAALEQGRSRAEDTSVVYWRKGQWVYALAGNLPEPELSVMAQRLAPAVPAVH</sequence>
<dbReference type="Proteomes" id="UP000078558">
    <property type="component" value="Chromosome I"/>
</dbReference>